<dbReference type="EMBL" id="JAERUA010000020">
    <property type="protein sequence ID" value="KAI1886054.1"/>
    <property type="molecule type" value="Genomic_DNA"/>
</dbReference>
<dbReference type="AlphaFoldDB" id="A0A8T3CS25"/>
<keyword evidence="2" id="KW-1185">Reference proteome</keyword>
<sequence length="86" mass="9274">MLSVSVPAPIPRSGFCGMLRGNGGAPRGSASGTGLYIHPDPGRLLLKRTAGLWFETGVHPFYTLSSKRTSTPGHPEDKVIFYIYIL</sequence>
<protein>
    <submittedName>
        <fullName evidence="1">Uncharacterized protein</fullName>
    </submittedName>
</protein>
<proteinExistence type="predicted"/>
<comment type="caution">
    <text evidence="1">The sequence shown here is derived from an EMBL/GenBank/DDBJ whole genome shotgun (WGS) entry which is preliminary data.</text>
</comment>
<organism evidence="1 2">
    <name type="scientific">Albula goreensis</name>
    <dbReference type="NCBI Taxonomy" id="1534307"/>
    <lineage>
        <taxon>Eukaryota</taxon>
        <taxon>Metazoa</taxon>
        <taxon>Chordata</taxon>
        <taxon>Craniata</taxon>
        <taxon>Vertebrata</taxon>
        <taxon>Euteleostomi</taxon>
        <taxon>Actinopterygii</taxon>
        <taxon>Neopterygii</taxon>
        <taxon>Teleostei</taxon>
        <taxon>Albuliformes</taxon>
        <taxon>Albulidae</taxon>
        <taxon>Albula</taxon>
    </lineage>
</organism>
<accession>A0A8T3CS25</accession>
<evidence type="ECO:0000313" key="2">
    <source>
        <dbReference type="Proteomes" id="UP000829720"/>
    </source>
</evidence>
<dbReference type="Proteomes" id="UP000829720">
    <property type="component" value="Unassembled WGS sequence"/>
</dbReference>
<gene>
    <name evidence="1" type="ORF">AGOR_G00210080</name>
</gene>
<reference evidence="1" key="1">
    <citation type="submission" date="2021-01" db="EMBL/GenBank/DDBJ databases">
        <authorList>
            <person name="Zahm M."/>
            <person name="Roques C."/>
            <person name="Cabau C."/>
            <person name="Klopp C."/>
            <person name="Donnadieu C."/>
            <person name="Jouanno E."/>
            <person name="Lampietro C."/>
            <person name="Louis A."/>
            <person name="Herpin A."/>
            <person name="Echchiki A."/>
            <person name="Berthelot C."/>
            <person name="Parey E."/>
            <person name="Roest-Crollius H."/>
            <person name="Braasch I."/>
            <person name="Postlethwait J."/>
            <person name="Bobe J."/>
            <person name="Montfort J."/>
            <person name="Bouchez O."/>
            <person name="Begum T."/>
            <person name="Mejri S."/>
            <person name="Adams A."/>
            <person name="Chen W.-J."/>
            <person name="Guiguen Y."/>
        </authorList>
    </citation>
    <scope>NUCLEOTIDE SEQUENCE</scope>
    <source>
        <tissue evidence="1">Blood</tissue>
    </source>
</reference>
<evidence type="ECO:0000313" key="1">
    <source>
        <dbReference type="EMBL" id="KAI1886054.1"/>
    </source>
</evidence>
<name>A0A8T3CS25_9TELE</name>